<dbReference type="SUPFAM" id="SSF54211">
    <property type="entry name" value="Ribosomal protein S5 domain 2-like"/>
    <property type="match status" value="1"/>
</dbReference>
<evidence type="ECO:0000313" key="10">
    <source>
        <dbReference type="Proteomes" id="UP000182253"/>
    </source>
</evidence>
<dbReference type="InterPro" id="IPR014721">
    <property type="entry name" value="Ribsml_uS5_D2-typ_fold_subgr"/>
</dbReference>
<evidence type="ECO:0000256" key="4">
    <source>
        <dbReference type="ARBA" id="ARBA00035255"/>
    </source>
</evidence>
<dbReference type="GO" id="GO:0003723">
    <property type="term" value="F:RNA binding"/>
    <property type="evidence" value="ECO:0007669"/>
    <property type="project" value="InterPro"/>
</dbReference>
<dbReference type="SUPFAM" id="SSF54768">
    <property type="entry name" value="dsRNA-binding domain-like"/>
    <property type="match status" value="1"/>
</dbReference>
<dbReference type="GO" id="GO:1990904">
    <property type="term" value="C:ribonucleoprotein complex"/>
    <property type="evidence" value="ECO:0007669"/>
    <property type="project" value="UniProtKB-UniRule"/>
</dbReference>
<dbReference type="InterPro" id="IPR013810">
    <property type="entry name" value="Ribosomal_uS5_N"/>
</dbReference>
<reference evidence="9 10" key="1">
    <citation type="journal article" date="2016" name="Nat. Commun.">
        <title>Thousands of microbial genomes shed light on interconnected biogeochemical processes in an aquifer system.</title>
        <authorList>
            <person name="Anantharaman K."/>
            <person name="Brown C.T."/>
            <person name="Hug L.A."/>
            <person name="Sharon I."/>
            <person name="Castelle C.J."/>
            <person name="Probst A.J."/>
            <person name="Thomas B.C."/>
            <person name="Singh A."/>
            <person name="Wilkins M.J."/>
            <person name="Karaoz U."/>
            <person name="Brodie E.L."/>
            <person name="Williams K.H."/>
            <person name="Hubbard S.S."/>
            <person name="Banfield J.F."/>
        </authorList>
    </citation>
    <scope>NUCLEOTIDE SEQUENCE [LARGE SCALE GENOMIC DNA]</scope>
</reference>
<keyword evidence="2 6" id="KW-0689">Ribosomal protein</keyword>
<dbReference type="AlphaFoldDB" id="A0A1F6UVH5"/>
<dbReference type="Proteomes" id="UP000182253">
    <property type="component" value="Unassembled WGS sequence"/>
</dbReference>
<dbReference type="GO" id="GO:0005840">
    <property type="term" value="C:ribosome"/>
    <property type="evidence" value="ECO:0007669"/>
    <property type="project" value="UniProtKB-KW"/>
</dbReference>
<evidence type="ECO:0000256" key="7">
    <source>
        <dbReference type="RuleBase" id="RU003823"/>
    </source>
</evidence>
<dbReference type="GO" id="GO:0006412">
    <property type="term" value="P:translation"/>
    <property type="evidence" value="ECO:0007669"/>
    <property type="project" value="InterPro"/>
</dbReference>
<dbReference type="FunFam" id="3.30.230.10:FF:000002">
    <property type="entry name" value="30S ribosomal protein S5"/>
    <property type="match status" value="1"/>
</dbReference>
<dbReference type="Pfam" id="PF00333">
    <property type="entry name" value="Ribosomal_S5"/>
    <property type="match status" value="1"/>
</dbReference>
<evidence type="ECO:0000256" key="3">
    <source>
        <dbReference type="ARBA" id="ARBA00023274"/>
    </source>
</evidence>
<dbReference type="InterPro" id="IPR000851">
    <property type="entry name" value="Ribosomal_uS5"/>
</dbReference>
<evidence type="ECO:0000259" key="8">
    <source>
        <dbReference type="PROSITE" id="PS50881"/>
    </source>
</evidence>
<evidence type="ECO:0000256" key="6">
    <source>
        <dbReference type="PROSITE-ProRule" id="PRU00268"/>
    </source>
</evidence>
<organism evidence="9 10">
    <name type="scientific">Candidatus Nomurabacteria bacterium RIFCSPHIGHO2_01_FULL_39_9</name>
    <dbReference type="NCBI Taxonomy" id="1801735"/>
    <lineage>
        <taxon>Bacteria</taxon>
        <taxon>Candidatus Nomuraibacteriota</taxon>
    </lineage>
</organism>
<comment type="caution">
    <text evidence="9">The sequence shown here is derived from an EMBL/GenBank/DDBJ whole genome shotgun (WGS) entry which is preliminary data.</text>
</comment>
<dbReference type="PANTHER" id="PTHR48277:SF1">
    <property type="entry name" value="MITOCHONDRIAL RIBOSOMAL PROTEIN S5"/>
    <property type="match status" value="1"/>
</dbReference>
<dbReference type="GO" id="GO:0003735">
    <property type="term" value="F:structural constituent of ribosome"/>
    <property type="evidence" value="ECO:0007669"/>
    <property type="project" value="UniProtKB-UniRule"/>
</dbReference>
<dbReference type="GO" id="GO:0005737">
    <property type="term" value="C:cytoplasm"/>
    <property type="evidence" value="ECO:0007669"/>
    <property type="project" value="UniProtKB-ARBA"/>
</dbReference>
<dbReference type="InterPro" id="IPR005324">
    <property type="entry name" value="Ribosomal_uS5_C"/>
</dbReference>
<feature type="domain" description="S5 DRBM" evidence="8">
    <location>
        <begin position="19"/>
        <end position="82"/>
    </location>
</feature>
<protein>
    <recommendedName>
        <fullName evidence="4">Small ribosomal subunit protein uS5</fullName>
    </recommendedName>
    <alternativeName>
        <fullName evidence="5">30S ribosomal protein S5</fullName>
    </alternativeName>
</protein>
<gene>
    <name evidence="9" type="ORF">A2645_01575</name>
</gene>
<evidence type="ECO:0000256" key="5">
    <source>
        <dbReference type="ARBA" id="ARBA00035519"/>
    </source>
</evidence>
<dbReference type="PANTHER" id="PTHR48277">
    <property type="entry name" value="MITOCHONDRIAL RIBOSOMAL PROTEIN S5"/>
    <property type="match status" value="1"/>
</dbReference>
<dbReference type="STRING" id="1801735.A2645_01575"/>
<proteinExistence type="inferred from homology"/>
<dbReference type="InterPro" id="IPR020568">
    <property type="entry name" value="Ribosomal_Su5_D2-typ_SF"/>
</dbReference>
<sequence>MNQRQPRGKSFGREQESEFAQKILNMARVTRVMAGGKRFNFSVLLAIGDKKGRVGLGLGKAIDTQLAISKAFRNAKKNLMTLPLTKNNSIPFDVLAKYGSAKVYLRSNKGRGIVAGSVVRDILTLGGVRDVTSKILSGTKNKLNLSRATITALAKLY</sequence>
<comment type="similarity">
    <text evidence="1 7">Belongs to the universal ribosomal protein uS5 family.</text>
</comment>
<dbReference type="PROSITE" id="PS50881">
    <property type="entry name" value="S5_DSRBD"/>
    <property type="match status" value="1"/>
</dbReference>
<dbReference type="Gene3D" id="3.30.160.20">
    <property type="match status" value="1"/>
</dbReference>
<dbReference type="Pfam" id="PF03719">
    <property type="entry name" value="Ribosomal_S5_C"/>
    <property type="match status" value="1"/>
</dbReference>
<accession>A0A1F6UVH5</accession>
<keyword evidence="3 6" id="KW-0687">Ribonucleoprotein</keyword>
<name>A0A1F6UVH5_9BACT</name>
<evidence type="ECO:0000313" key="9">
    <source>
        <dbReference type="EMBL" id="OGI61381.1"/>
    </source>
</evidence>
<dbReference type="EMBL" id="MFTL01000021">
    <property type="protein sequence ID" value="OGI61381.1"/>
    <property type="molecule type" value="Genomic_DNA"/>
</dbReference>
<evidence type="ECO:0000256" key="2">
    <source>
        <dbReference type="ARBA" id="ARBA00022980"/>
    </source>
</evidence>
<dbReference type="Gene3D" id="3.30.230.10">
    <property type="match status" value="1"/>
</dbReference>
<evidence type="ECO:0000256" key="1">
    <source>
        <dbReference type="ARBA" id="ARBA00008945"/>
    </source>
</evidence>